<organism evidence="1 2">
    <name type="scientific">Cloacibacterium normanense</name>
    <dbReference type="NCBI Taxonomy" id="237258"/>
    <lineage>
        <taxon>Bacteria</taxon>
        <taxon>Pseudomonadati</taxon>
        <taxon>Bacteroidota</taxon>
        <taxon>Flavobacteriia</taxon>
        <taxon>Flavobacteriales</taxon>
        <taxon>Weeksellaceae</taxon>
    </lineage>
</organism>
<evidence type="ECO:0000313" key="2">
    <source>
        <dbReference type="Proteomes" id="UP000238565"/>
    </source>
</evidence>
<gene>
    <name evidence="1" type="ORF">C3729_12850</name>
</gene>
<dbReference type="AlphaFoldDB" id="A0A2S7I1P1"/>
<dbReference type="Proteomes" id="UP000238565">
    <property type="component" value="Unassembled WGS sequence"/>
</dbReference>
<reference evidence="1 2" key="1">
    <citation type="submission" date="2018-02" db="EMBL/GenBank/DDBJ databases">
        <title>Draft genome sequence of bacterial isolates from marine environment.</title>
        <authorList>
            <person name="Singh S.K."/>
            <person name="Hill R."/>
            <person name="Major S."/>
            <person name="Cai H."/>
            <person name="Li Y."/>
        </authorList>
    </citation>
    <scope>NUCLEOTIDE SEQUENCE [LARGE SCALE GENOMIC DNA]</scope>
    <source>
        <strain evidence="1 2">IMET F</strain>
    </source>
</reference>
<dbReference type="EMBL" id="PTPZ01000011">
    <property type="protein sequence ID" value="PPZ90502.1"/>
    <property type="molecule type" value="Genomic_DNA"/>
</dbReference>
<sequence>MYKKTNIMNIKSFLKTNALAIMALLFAGSIMSFKLAENNTADQNFYYISEDMSEGAFHDVNNWTTALTGSTGCVTTGERPCKVIVPDGSSLSTVLGSKTNAQVLDISIQRKLEP</sequence>
<protein>
    <submittedName>
        <fullName evidence="1">Uncharacterized protein</fullName>
    </submittedName>
</protein>
<name>A0A2S7I1P1_9FLAO</name>
<evidence type="ECO:0000313" key="1">
    <source>
        <dbReference type="EMBL" id="PPZ90502.1"/>
    </source>
</evidence>
<comment type="caution">
    <text evidence="1">The sequence shown here is derived from an EMBL/GenBank/DDBJ whole genome shotgun (WGS) entry which is preliminary data.</text>
</comment>
<proteinExistence type="predicted"/>
<accession>A0A2S7I1P1</accession>